<evidence type="ECO:0000256" key="6">
    <source>
        <dbReference type="ARBA" id="ARBA00022692"/>
    </source>
</evidence>
<sequence>MSRAANAISGPPAKAAAVGALDRFGFTLFVALAVHAILVLGIGFSAPVFDPPRKVIDITLARFESEKPPEEADFIAQANQQGSGTLDEKKAPATREEAPFQSEELKQQAMQQSQPVAAEAEVLQPAPVPEPAPKVAEQPSPKVEASPAKVVTTEARSEQKQARREPRPEEAAPAPVPGASSSLLARSLEIASLQAQLDMQQEAYAKRPKIRRFTSASTLKHSEAAYFENWRRRVEDYGNRNYPSEARDNGIYGSLRLLVSILPDGSVKNIEVLHSSGYRVLDEAAERIVRLAAPFQPFPVEMRKTTDVLEIIRTWKFENQARLY</sequence>
<feature type="region of interest" description="Disordered" evidence="11">
    <location>
        <begin position="79"/>
        <end position="179"/>
    </location>
</feature>
<dbReference type="PRINTS" id="PR01374">
    <property type="entry name" value="TONBPROTEIN"/>
</dbReference>
<dbReference type="PANTHER" id="PTHR33446:SF11">
    <property type="entry name" value="TONB3"/>
    <property type="match status" value="1"/>
</dbReference>
<dbReference type="PANTHER" id="PTHR33446">
    <property type="entry name" value="PROTEIN TONB-RELATED"/>
    <property type="match status" value="1"/>
</dbReference>
<evidence type="ECO:0000256" key="1">
    <source>
        <dbReference type="ARBA" id="ARBA00004383"/>
    </source>
</evidence>
<keyword evidence="3 10" id="KW-0813">Transport</keyword>
<evidence type="ECO:0000256" key="8">
    <source>
        <dbReference type="ARBA" id="ARBA00022989"/>
    </source>
</evidence>
<dbReference type="InterPro" id="IPR006260">
    <property type="entry name" value="TonB/TolA_C"/>
</dbReference>
<dbReference type="InterPro" id="IPR051045">
    <property type="entry name" value="TonB-dependent_transducer"/>
</dbReference>
<feature type="transmembrane region" description="Helical" evidence="10">
    <location>
        <begin position="24"/>
        <end position="44"/>
    </location>
</feature>
<dbReference type="GO" id="GO:0098797">
    <property type="term" value="C:plasma membrane protein complex"/>
    <property type="evidence" value="ECO:0007669"/>
    <property type="project" value="TreeGrafter"/>
</dbReference>
<keyword evidence="8 10" id="KW-1133">Transmembrane helix</keyword>
<feature type="domain" description="TonB C-terminal" evidence="12">
    <location>
        <begin position="227"/>
        <end position="324"/>
    </location>
</feature>
<evidence type="ECO:0000256" key="9">
    <source>
        <dbReference type="ARBA" id="ARBA00023136"/>
    </source>
</evidence>
<keyword evidence="6 10" id="KW-0812">Transmembrane</keyword>
<accession>A0A918DQJ3</accession>
<feature type="compositionally biased region" description="Low complexity" evidence="11">
    <location>
        <begin position="115"/>
        <end position="125"/>
    </location>
</feature>
<dbReference type="Gene3D" id="3.30.1150.10">
    <property type="match status" value="1"/>
</dbReference>
<dbReference type="NCBIfam" id="TIGR01352">
    <property type="entry name" value="tonB_Cterm"/>
    <property type="match status" value="1"/>
</dbReference>
<dbReference type="EMBL" id="BMLT01000002">
    <property type="protein sequence ID" value="GGO78112.1"/>
    <property type="molecule type" value="Genomic_DNA"/>
</dbReference>
<dbReference type="InterPro" id="IPR037682">
    <property type="entry name" value="TonB_C"/>
</dbReference>
<dbReference type="RefSeq" id="WP_229721791.1">
    <property type="nucleotide sequence ID" value="NZ_BMLT01000002.1"/>
</dbReference>
<keyword evidence="10" id="KW-0735">Signal-anchor</keyword>
<dbReference type="SUPFAM" id="SSF74653">
    <property type="entry name" value="TolA/TonB C-terminal domain"/>
    <property type="match status" value="1"/>
</dbReference>
<dbReference type="GO" id="GO:0055085">
    <property type="term" value="P:transmembrane transport"/>
    <property type="evidence" value="ECO:0007669"/>
    <property type="project" value="InterPro"/>
</dbReference>
<name>A0A918DQJ3_9GAMM</name>
<dbReference type="AlphaFoldDB" id="A0A918DQJ3"/>
<evidence type="ECO:0000256" key="7">
    <source>
        <dbReference type="ARBA" id="ARBA00022927"/>
    </source>
</evidence>
<evidence type="ECO:0000256" key="5">
    <source>
        <dbReference type="ARBA" id="ARBA00022519"/>
    </source>
</evidence>
<dbReference type="GO" id="GO:0015891">
    <property type="term" value="P:siderophore transport"/>
    <property type="evidence" value="ECO:0007669"/>
    <property type="project" value="InterPro"/>
</dbReference>
<evidence type="ECO:0000256" key="4">
    <source>
        <dbReference type="ARBA" id="ARBA00022475"/>
    </source>
</evidence>
<evidence type="ECO:0000313" key="14">
    <source>
        <dbReference type="Proteomes" id="UP000599578"/>
    </source>
</evidence>
<evidence type="ECO:0000256" key="3">
    <source>
        <dbReference type="ARBA" id="ARBA00022448"/>
    </source>
</evidence>
<comment type="function">
    <text evidence="10">Interacts with outer membrane receptor proteins that carry out high-affinity binding and energy dependent uptake into the periplasmic space of specific substrates. It could act to transduce energy from the cytoplasmic membrane to specific energy-requiring processes in the outer membrane, resulting in the release into the periplasm of ligands bound by these outer membrane proteins.</text>
</comment>
<evidence type="ECO:0000313" key="13">
    <source>
        <dbReference type="EMBL" id="GGO78112.1"/>
    </source>
</evidence>
<keyword evidence="9 10" id="KW-0472">Membrane</keyword>
<dbReference type="Proteomes" id="UP000599578">
    <property type="component" value="Unassembled WGS sequence"/>
</dbReference>
<evidence type="ECO:0000256" key="11">
    <source>
        <dbReference type="SAM" id="MobiDB-lite"/>
    </source>
</evidence>
<reference evidence="13 14" key="1">
    <citation type="journal article" date="2014" name="Int. J. Syst. Evol. Microbiol.">
        <title>Complete genome sequence of Corynebacterium casei LMG S-19264T (=DSM 44701T), isolated from a smear-ripened cheese.</title>
        <authorList>
            <consortium name="US DOE Joint Genome Institute (JGI-PGF)"/>
            <person name="Walter F."/>
            <person name="Albersmeier A."/>
            <person name="Kalinowski J."/>
            <person name="Ruckert C."/>
        </authorList>
    </citation>
    <scope>NUCLEOTIDE SEQUENCE [LARGE SCALE GENOMIC DNA]</scope>
    <source>
        <strain evidence="13 14">CGMCC 1.7286</strain>
    </source>
</reference>
<keyword evidence="4 10" id="KW-1003">Cell membrane</keyword>
<comment type="similarity">
    <text evidence="2 10">Belongs to the TonB family.</text>
</comment>
<organism evidence="13 14">
    <name type="scientific">Marinobacterium nitratireducens</name>
    <dbReference type="NCBI Taxonomy" id="518897"/>
    <lineage>
        <taxon>Bacteria</taxon>
        <taxon>Pseudomonadati</taxon>
        <taxon>Pseudomonadota</taxon>
        <taxon>Gammaproteobacteria</taxon>
        <taxon>Oceanospirillales</taxon>
        <taxon>Oceanospirillaceae</taxon>
        <taxon>Marinobacterium</taxon>
    </lineage>
</organism>
<proteinExistence type="inferred from homology"/>
<comment type="caution">
    <text evidence="13">The sequence shown here is derived from an EMBL/GenBank/DDBJ whole genome shotgun (WGS) entry which is preliminary data.</text>
</comment>
<dbReference type="InterPro" id="IPR003538">
    <property type="entry name" value="TonB"/>
</dbReference>
<evidence type="ECO:0000256" key="2">
    <source>
        <dbReference type="ARBA" id="ARBA00006555"/>
    </source>
</evidence>
<dbReference type="GO" id="GO:0015031">
    <property type="term" value="P:protein transport"/>
    <property type="evidence" value="ECO:0007669"/>
    <property type="project" value="UniProtKB-UniRule"/>
</dbReference>
<evidence type="ECO:0000256" key="10">
    <source>
        <dbReference type="RuleBase" id="RU362123"/>
    </source>
</evidence>
<dbReference type="GO" id="GO:0030288">
    <property type="term" value="C:outer membrane-bounded periplasmic space"/>
    <property type="evidence" value="ECO:0007669"/>
    <property type="project" value="InterPro"/>
</dbReference>
<protein>
    <recommendedName>
        <fullName evidence="10">Protein TonB</fullName>
    </recommendedName>
</protein>
<keyword evidence="14" id="KW-1185">Reference proteome</keyword>
<dbReference type="PROSITE" id="PS52015">
    <property type="entry name" value="TONB_CTD"/>
    <property type="match status" value="1"/>
</dbReference>
<comment type="subcellular location">
    <subcellularLocation>
        <location evidence="1 10">Cell inner membrane</location>
        <topology evidence="1 10">Single-pass membrane protein</topology>
        <orientation evidence="1 10">Periplasmic side</orientation>
    </subcellularLocation>
</comment>
<dbReference type="Pfam" id="PF03544">
    <property type="entry name" value="TonB_C"/>
    <property type="match status" value="1"/>
</dbReference>
<keyword evidence="5 10" id="KW-0997">Cell inner membrane</keyword>
<feature type="compositionally biased region" description="Basic and acidic residues" evidence="11">
    <location>
        <begin position="155"/>
        <end position="170"/>
    </location>
</feature>
<dbReference type="GO" id="GO:0031992">
    <property type="term" value="F:energy transducer activity"/>
    <property type="evidence" value="ECO:0007669"/>
    <property type="project" value="InterPro"/>
</dbReference>
<keyword evidence="7 10" id="KW-0653">Protein transport</keyword>
<evidence type="ECO:0000259" key="12">
    <source>
        <dbReference type="PROSITE" id="PS52015"/>
    </source>
</evidence>
<gene>
    <name evidence="13" type="primary">tonB3</name>
    <name evidence="13" type="ORF">GCM10011348_09250</name>
</gene>
<feature type="compositionally biased region" description="Basic and acidic residues" evidence="11">
    <location>
        <begin position="86"/>
        <end position="106"/>
    </location>
</feature>